<evidence type="ECO:0000256" key="1">
    <source>
        <dbReference type="SAM" id="MobiDB-lite"/>
    </source>
</evidence>
<proteinExistence type="predicted"/>
<protein>
    <submittedName>
        <fullName evidence="2">Uncharacterized protein</fullName>
    </submittedName>
</protein>
<dbReference type="Proteomes" id="UP000249789">
    <property type="component" value="Unassembled WGS sequence"/>
</dbReference>
<name>A0A8G1RT35_9EURO</name>
<keyword evidence="3" id="KW-1185">Reference proteome</keyword>
<evidence type="ECO:0000313" key="3">
    <source>
        <dbReference type="Proteomes" id="UP000249789"/>
    </source>
</evidence>
<dbReference type="VEuPathDB" id="FungiDB:BO72DRAFT_109569"/>
<dbReference type="GeneID" id="63856269"/>
<evidence type="ECO:0000313" key="2">
    <source>
        <dbReference type="EMBL" id="RAK77350.1"/>
    </source>
</evidence>
<dbReference type="RefSeq" id="XP_040801360.1">
    <property type="nucleotide sequence ID" value="XM_040938936.1"/>
</dbReference>
<feature type="region of interest" description="Disordered" evidence="1">
    <location>
        <begin position="1"/>
        <end position="32"/>
    </location>
</feature>
<accession>A0A8G1RT35</accession>
<organism evidence="2 3">
    <name type="scientific">Aspergillus fijiensis CBS 313.89</name>
    <dbReference type="NCBI Taxonomy" id="1448319"/>
    <lineage>
        <taxon>Eukaryota</taxon>
        <taxon>Fungi</taxon>
        <taxon>Dikarya</taxon>
        <taxon>Ascomycota</taxon>
        <taxon>Pezizomycotina</taxon>
        <taxon>Eurotiomycetes</taxon>
        <taxon>Eurotiomycetidae</taxon>
        <taxon>Eurotiales</taxon>
        <taxon>Aspergillaceae</taxon>
        <taxon>Aspergillus</taxon>
    </lineage>
</organism>
<feature type="region of interest" description="Disordered" evidence="1">
    <location>
        <begin position="89"/>
        <end position="127"/>
    </location>
</feature>
<dbReference type="EMBL" id="KZ824643">
    <property type="protein sequence ID" value="RAK77350.1"/>
    <property type="molecule type" value="Genomic_DNA"/>
</dbReference>
<sequence>MRTSNPASKYMPARPLYSKRIPSQQGSSHSVQLFQPGCVPFSVPGRAATDKRQGTGKSPSPMLPASLFDAGPGPTNVAGLHRARAPECKPCAMGRGRGVKIRNEGRPSSSSSSSMSRTVCCMKRATS</sequence>
<gene>
    <name evidence="2" type="ORF">BO72DRAFT_109569</name>
</gene>
<dbReference type="AlphaFoldDB" id="A0A8G1RT35"/>
<feature type="region of interest" description="Disordered" evidence="1">
    <location>
        <begin position="44"/>
        <end position="77"/>
    </location>
</feature>
<reference evidence="2 3" key="1">
    <citation type="submission" date="2018-02" db="EMBL/GenBank/DDBJ databases">
        <title>The genomes of Aspergillus section Nigri reveals drivers in fungal speciation.</title>
        <authorList>
            <consortium name="DOE Joint Genome Institute"/>
            <person name="Vesth T.C."/>
            <person name="Nybo J."/>
            <person name="Theobald S."/>
            <person name="Brandl J."/>
            <person name="Frisvad J.C."/>
            <person name="Nielsen K.F."/>
            <person name="Lyhne E.K."/>
            <person name="Kogle M.E."/>
            <person name="Kuo A."/>
            <person name="Riley R."/>
            <person name="Clum A."/>
            <person name="Nolan M."/>
            <person name="Lipzen A."/>
            <person name="Salamov A."/>
            <person name="Henrissat B."/>
            <person name="Wiebenga A."/>
            <person name="De vries R.P."/>
            <person name="Grigoriev I.V."/>
            <person name="Mortensen U.H."/>
            <person name="Andersen M.R."/>
            <person name="Baker S.E."/>
        </authorList>
    </citation>
    <scope>NUCLEOTIDE SEQUENCE [LARGE SCALE GENOMIC DNA]</scope>
    <source>
        <strain evidence="2 3">CBS 313.89</strain>
    </source>
</reference>
<feature type="compositionally biased region" description="Polar residues" evidence="1">
    <location>
        <begin position="21"/>
        <end position="32"/>
    </location>
</feature>